<keyword evidence="6" id="KW-1185">Reference proteome</keyword>
<evidence type="ECO:0000259" key="4">
    <source>
        <dbReference type="SMART" id="SM01280"/>
    </source>
</evidence>
<organism evidence="5 6">
    <name type="scientific">Apatococcus fuscideae</name>
    <dbReference type="NCBI Taxonomy" id="2026836"/>
    <lineage>
        <taxon>Eukaryota</taxon>
        <taxon>Viridiplantae</taxon>
        <taxon>Chlorophyta</taxon>
        <taxon>core chlorophytes</taxon>
        <taxon>Trebouxiophyceae</taxon>
        <taxon>Chlorellales</taxon>
        <taxon>Chlorellaceae</taxon>
        <taxon>Apatococcus</taxon>
    </lineage>
</organism>
<dbReference type="Gene3D" id="2.40.50.140">
    <property type="entry name" value="Nucleic acid-binding proteins"/>
    <property type="match status" value="1"/>
</dbReference>
<feature type="domain" description="Replication factor Mcm10 C-terminal" evidence="4">
    <location>
        <begin position="170"/>
        <end position="539"/>
    </location>
</feature>
<feature type="compositionally biased region" description="Polar residues" evidence="3">
    <location>
        <begin position="40"/>
        <end position="50"/>
    </location>
</feature>
<feature type="compositionally biased region" description="Polar residues" evidence="3">
    <location>
        <begin position="192"/>
        <end position="201"/>
    </location>
</feature>
<dbReference type="InterPro" id="IPR015408">
    <property type="entry name" value="Znf_Mcm10/DnaG"/>
</dbReference>
<feature type="region of interest" description="Disordered" evidence="3">
    <location>
        <begin position="14"/>
        <end position="71"/>
    </location>
</feature>
<dbReference type="Pfam" id="PF09329">
    <property type="entry name" value="zf-primase"/>
    <property type="match status" value="1"/>
</dbReference>
<gene>
    <name evidence="5" type="ORF">WJX84_010403</name>
</gene>
<reference evidence="5 6" key="1">
    <citation type="journal article" date="2024" name="Nat. Commun.">
        <title>Phylogenomics reveals the evolutionary origins of lichenization in chlorophyte algae.</title>
        <authorList>
            <person name="Puginier C."/>
            <person name="Libourel C."/>
            <person name="Otte J."/>
            <person name="Skaloud P."/>
            <person name="Haon M."/>
            <person name="Grisel S."/>
            <person name="Petersen M."/>
            <person name="Berrin J.G."/>
            <person name="Delaux P.M."/>
            <person name="Dal Grande F."/>
            <person name="Keller J."/>
        </authorList>
    </citation>
    <scope>NUCLEOTIDE SEQUENCE [LARGE SCALE GENOMIC DNA]</scope>
    <source>
        <strain evidence="5 6">SAG 2523</strain>
    </source>
</reference>
<proteinExistence type="inferred from homology"/>
<protein>
    <recommendedName>
        <fullName evidence="2">Protein MCM10 homolog</fullName>
    </recommendedName>
</protein>
<dbReference type="Proteomes" id="UP001485043">
    <property type="component" value="Unassembled WGS sequence"/>
</dbReference>
<feature type="compositionally biased region" description="Low complexity" evidence="3">
    <location>
        <begin position="336"/>
        <end position="347"/>
    </location>
</feature>
<evidence type="ECO:0000256" key="2">
    <source>
        <dbReference type="ARBA" id="ARBA00017770"/>
    </source>
</evidence>
<dbReference type="SMART" id="SM01280">
    <property type="entry name" value="Mcm10"/>
    <property type="match status" value="1"/>
</dbReference>
<feature type="region of interest" description="Disordered" evidence="3">
    <location>
        <begin position="309"/>
        <end position="353"/>
    </location>
</feature>
<dbReference type="GO" id="GO:0006270">
    <property type="term" value="P:DNA replication initiation"/>
    <property type="evidence" value="ECO:0007669"/>
    <property type="project" value="InterPro"/>
</dbReference>
<name>A0AAW1TA32_9CHLO</name>
<dbReference type="GO" id="GO:0003688">
    <property type="term" value="F:DNA replication origin binding"/>
    <property type="evidence" value="ECO:0007669"/>
    <property type="project" value="TreeGrafter"/>
</dbReference>
<evidence type="ECO:0000313" key="5">
    <source>
        <dbReference type="EMBL" id="KAK9866697.1"/>
    </source>
</evidence>
<feature type="compositionally biased region" description="Basic and acidic residues" evidence="3">
    <location>
        <begin position="398"/>
        <end position="409"/>
    </location>
</feature>
<dbReference type="PANTHER" id="PTHR13454">
    <property type="entry name" value="PROTEIN MCM10 HOMOLOG"/>
    <property type="match status" value="1"/>
</dbReference>
<evidence type="ECO:0000256" key="1">
    <source>
        <dbReference type="ARBA" id="ARBA00009679"/>
    </source>
</evidence>
<dbReference type="InterPro" id="IPR015411">
    <property type="entry name" value="Rep_factor_Mcm10_C"/>
</dbReference>
<dbReference type="GO" id="GO:0003697">
    <property type="term" value="F:single-stranded DNA binding"/>
    <property type="evidence" value="ECO:0007669"/>
    <property type="project" value="InterPro"/>
</dbReference>
<dbReference type="GO" id="GO:0043596">
    <property type="term" value="C:nuclear replication fork"/>
    <property type="evidence" value="ECO:0007669"/>
    <property type="project" value="TreeGrafter"/>
</dbReference>
<dbReference type="InterPro" id="IPR012340">
    <property type="entry name" value="NA-bd_OB-fold"/>
</dbReference>
<evidence type="ECO:0000256" key="3">
    <source>
        <dbReference type="SAM" id="MobiDB-lite"/>
    </source>
</evidence>
<dbReference type="PANTHER" id="PTHR13454:SF11">
    <property type="entry name" value="PROTEIN MCM10 HOMOLOG"/>
    <property type="match status" value="1"/>
</dbReference>
<dbReference type="AlphaFoldDB" id="A0AAW1TA32"/>
<comment type="caution">
    <text evidence="5">The sequence shown here is derived from an EMBL/GenBank/DDBJ whole genome shotgun (WGS) entry which is preliminary data.</text>
</comment>
<dbReference type="InterPro" id="IPR040184">
    <property type="entry name" value="Mcm10"/>
</dbReference>
<feature type="region of interest" description="Disordered" evidence="3">
    <location>
        <begin position="192"/>
        <end position="292"/>
    </location>
</feature>
<comment type="similarity">
    <text evidence="1">Belongs to the MCM10 family.</text>
</comment>
<accession>A0AAW1TA32</accession>
<evidence type="ECO:0000313" key="6">
    <source>
        <dbReference type="Proteomes" id="UP001485043"/>
    </source>
</evidence>
<feature type="region of interest" description="Disordered" evidence="3">
    <location>
        <begin position="375"/>
        <end position="421"/>
    </location>
</feature>
<sequence>MEEDDCFEMLLALADEAGPKQTAEASKVSSRESPRPRGPQQASVSGSQRHTLLPPIPMDKPSKESIITEPSSRLRVKSPNLTMHELKMRMAALRFRGLDELGLMTEGGEGEGWVTVKKGRDGQPALSISSDLQLIRIGTSADFGFCQGRRRDGQPCKNTVNKSICAFCDYHVQGEYRKLRSARGGFSDSMLQTGIRSSQTGGQPGKALSRTLPLPGSRTGGLPRQLQPPATRQQPSQPHARCLARADNKPATASQGSKRGHQHMQAEPGTGPGSELVELESDGEDTGRDGLPMSDVAAAAQRKAFAIIQARGGLTKPDPNDSRPKRPRKQPPVPKSAPARLASAAPSPAAPMPWRIEIPGAAMHRTAAIDRMTATTTARPAPPRPGESAAQKPLPAQRGKENVDSERPSSRQHPPAKLAEPQSGFAAAFGAALEGSAPSATGTRYKQLVEDADYDKLQAHLSVAAKKEEIASRAESLTKLTVKAMQCETCGWMGERRRPECAGHQVKPIQAVKRWWVCGHCSHRLATVALRYPSKRCPK</sequence>
<dbReference type="EMBL" id="JALJOV010000140">
    <property type="protein sequence ID" value="KAK9866697.1"/>
    <property type="molecule type" value="Genomic_DNA"/>
</dbReference>
<feature type="compositionally biased region" description="Polar residues" evidence="3">
    <location>
        <begin position="228"/>
        <end position="237"/>
    </location>
</feature>